<feature type="transmembrane region" description="Helical" evidence="6">
    <location>
        <begin position="178"/>
        <end position="200"/>
    </location>
</feature>
<organism evidence="8 9">
    <name type="scientific">Asticcacaulis excentricus</name>
    <dbReference type="NCBI Taxonomy" id="78587"/>
    <lineage>
        <taxon>Bacteria</taxon>
        <taxon>Pseudomonadati</taxon>
        <taxon>Pseudomonadota</taxon>
        <taxon>Alphaproteobacteria</taxon>
        <taxon>Caulobacterales</taxon>
        <taxon>Caulobacteraceae</taxon>
        <taxon>Asticcacaulis</taxon>
    </lineage>
</organism>
<dbReference type="PANTHER" id="PTHR32322">
    <property type="entry name" value="INNER MEMBRANE TRANSPORTER"/>
    <property type="match status" value="1"/>
</dbReference>
<dbReference type="Gene3D" id="1.10.3730.20">
    <property type="match status" value="1"/>
</dbReference>
<feature type="transmembrane region" description="Helical" evidence="6">
    <location>
        <begin position="206"/>
        <end position="225"/>
    </location>
</feature>
<feature type="transmembrane region" description="Helical" evidence="6">
    <location>
        <begin position="146"/>
        <end position="166"/>
    </location>
</feature>
<feature type="transmembrane region" description="Helical" evidence="6">
    <location>
        <begin position="237"/>
        <end position="258"/>
    </location>
</feature>
<feature type="domain" description="EamA" evidence="7">
    <location>
        <begin position="12"/>
        <end position="116"/>
    </location>
</feature>
<gene>
    <name evidence="8" type="ORF">EM6_1893</name>
</gene>
<evidence type="ECO:0000259" key="7">
    <source>
        <dbReference type="Pfam" id="PF00892"/>
    </source>
</evidence>
<sequence length="291" mass="30813">MTEGAAGRYTLWAIIGVIGGMLSFQFGAGIAKSLFSSVGPLGATALRQTLAAIFLMALFRPWRNWPPRSAWKWLIVFGLNLGLMNLCFYLSFQRIPLGIAVAIEFMGPLSVAVWSSRRALDFVWVACAATGLWFLLPHAGGGALDPIGVALAVAAGVGWASYILLGQKVAQRVPEGQAVSFGVAFSCLVTLPLALITIGAPLFQPQILLTGLMVALLSSAVPYTLEMFALKRIPAHTFSILMSLEPALAALSGLILLHEALSPQQWLAIALVVLASGGSALTARRAQMAPQ</sequence>
<name>A0A3G9G3Q4_9CAUL</name>
<evidence type="ECO:0000256" key="6">
    <source>
        <dbReference type="SAM" id="Phobius"/>
    </source>
</evidence>
<dbReference type="PANTHER" id="PTHR32322:SF2">
    <property type="entry name" value="EAMA DOMAIN-CONTAINING PROTEIN"/>
    <property type="match status" value="1"/>
</dbReference>
<keyword evidence="4 6" id="KW-1133">Transmembrane helix</keyword>
<accession>A0A3G9G3Q4</accession>
<feature type="transmembrane region" description="Helical" evidence="6">
    <location>
        <begin position="122"/>
        <end position="140"/>
    </location>
</feature>
<dbReference type="GO" id="GO:0016020">
    <property type="term" value="C:membrane"/>
    <property type="evidence" value="ECO:0007669"/>
    <property type="project" value="UniProtKB-SubCell"/>
</dbReference>
<evidence type="ECO:0000256" key="3">
    <source>
        <dbReference type="ARBA" id="ARBA00022692"/>
    </source>
</evidence>
<evidence type="ECO:0000256" key="4">
    <source>
        <dbReference type="ARBA" id="ARBA00022989"/>
    </source>
</evidence>
<comment type="similarity">
    <text evidence="2">Belongs to the EamA transporter family.</text>
</comment>
<reference evidence="9" key="1">
    <citation type="journal article" date="2017" name="Biotechnol. Biofuels">
        <title>Evaluation of environmental bacterial communities as a factor affecting the growth of duckweed Lemna minor.</title>
        <authorList>
            <person name="Ishizawa H."/>
            <person name="Kuroda M."/>
            <person name="Morikawa M."/>
            <person name="Ike M."/>
        </authorList>
    </citation>
    <scope>NUCLEOTIDE SEQUENCE [LARGE SCALE GENOMIC DNA]</scope>
    <source>
        <strain evidence="9">M6</strain>
    </source>
</reference>
<dbReference type="InterPro" id="IPR037185">
    <property type="entry name" value="EmrE-like"/>
</dbReference>
<dbReference type="InterPro" id="IPR050638">
    <property type="entry name" value="AA-Vitamin_Transporters"/>
</dbReference>
<feature type="transmembrane region" description="Helical" evidence="6">
    <location>
        <begin position="97"/>
        <end position="115"/>
    </location>
</feature>
<reference evidence="9" key="2">
    <citation type="journal article" date="2017" name="Plant Physiol. Biochem.">
        <title>Differential oxidative and antioxidative response of duckweed Lemna minor toward plant growth promoting/inhibiting bacteria.</title>
        <authorList>
            <person name="Ishizawa H."/>
            <person name="Kuroda M."/>
            <person name="Morikawa M."/>
            <person name="Ike M."/>
        </authorList>
    </citation>
    <scope>NUCLEOTIDE SEQUENCE [LARGE SCALE GENOMIC DNA]</scope>
    <source>
        <strain evidence="9">M6</strain>
    </source>
</reference>
<dbReference type="AlphaFoldDB" id="A0A3G9G3Q4"/>
<dbReference type="RefSeq" id="WP_126422284.1">
    <property type="nucleotide sequence ID" value="NZ_AP018827.1"/>
</dbReference>
<evidence type="ECO:0000256" key="2">
    <source>
        <dbReference type="ARBA" id="ARBA00007362"/>
    </source>
</evidence>
<evidence type="ECO:0000313" key="9">
    <source>
        <dbReference type="Proteomes" id="UP000278756"/>
    </source>
</evidence>
<dbReference type="Pfam" id="PF00892">
    <property type="entry name" value="EamA"/>
    <property type="match status" value="2"/>
</dbReference>
<proteinExistence type="inferred from homology"/>
<protein>
    <recommendedName>
        <fullName evidence="7">EamA domain-containing protein</fullName>
    </recommendedName>
</protein>
<dbReference type="SUPFAM" id="SSF103481">
    <property type="entry name" value="Multidrug resistance efflux transporter EmrE"/>
    <property type="match status" value="2"/>
</dbReference>
<feature type="transmembrane region" description="Helical" evidence="6">
    <location>
        <begin position="264"/>
        <end position="283"/>
    </location>
</feature>
<feature type="transmembrane region" description="Helical" evidence="6">
    <location>
        <begin position="41"/>
        <end position="59"/>
    </location>
</feature>
<evidence type="ECO:0000256" key="1">
    <source>
        <dbReference type="ARBA" id="ARBA00004141"/>
    </source>
</evidence>
<comment type="subcellular location">
    <subcellularLocation>
        <location evidence="1">Membrane</location>
        <topology evidence="1">Multi-pass membrane protein</topology>
    </subcellularLocation>
</comment>
<feature type="domain" description="EamA" evidence="7">
    <location>
        <begin position="147"/>
        <end position="275"/>
    </location>
</feature>
<feature type="transmembrane region" description="Helical" evidence="6">
    <location>
        <begin position="12"/>
        <end position="35"/>
    </location>
</feature>
<feature type="transmembrane region" description="Helical" evidence="6">
    <location>
        <begin position="71"/>
        <end position="91"/>
    </location>
</feature>
<evidence type="ECO:0000313" key="8">
    <source>
        <dbReference type="EMBL" id="BBF81296.1"/>
    </source>
</evidence>
<evidence type="ECO:0000256" key="5">
    <source>
        <dbReference type="ARBA" id="ARBA00023136"/>
    </source>
</evidence>
<dbReference type="OrthoDB" id="9815120at2"/>
<dbReference type="EMBL" id="AP018827">
    <property type="protein sequence ID" value="BBF81296.1"/>
    <property type="molecule type" value="Genomic_DNA"/>
</dbReference>
<keyword evidence="5 6" id="KW-0472">Membrane</keyword>
<keyword evidence="3 6" id="KW-0812">Transmembrane</keyword>
<dbReference type="InterPro" id="IPR000620">
    <property type="entry name" value="EamA_dom"/>
</dbReference>
<dbReference type="Proteomes" id="UP000278756">
    <property type="component" value="Chromosome 1"/>
</dbReference>